<dbReference type="OMA" id="EFCFYGT"/>
<proteinExistence type="predicted"/>
<evidence type="ECO:0000256" key="4">
    <source>
        <dbReference type="SAM" id="MobiDB-lite"/>
    </source>
</evidence>
<dbReference type="OrthoDB" id="2020019at2759"/>
<dbReference type="STRING" id="7375.A0A0L0C321"/>
<dbReference type="PANTHER" id="PTHR24373:SF378">
    <property type="entry name" value="FI03225P-RELATED"/>
    <property type="match status" value="1"/>
</dbReference>
<evidence type="ECO:0000256" key="3">
    <source>
        <dbReference type="ARBA" id="ARBA00022737"/>
    </source>
</evidence>
<dbReference type="InterPro" id="IPR001611">
    <property type="entry name" value="Leu-rich_rpt"/>
</dbReference>
<dbReference type="Gene3D" id="3.80.10.10">
    <property type="entry name" value="Ribonuclease Inhibitor"/>
    <property type="match status" value="2"/>
</dbReference>
<dbReference type="PANTHER" id="PTHR24373">
    <property type="entry name" value="SLIT RELATED LEUCINE-RICH REPEAT NEURONAL PROTEIN"/>
    <property type="match status" value="1"/>
</dbReference>
<keyword evidence="1" id="KW-0433">Leucine-rich repeat</keyword>
<keyword evidence="3" id="KW-0677">Repeat</keyword>
<feature type="compositionally biased region" description="Polar residues" evidence="4">
    <location>
        <begin position="638"/>
        <end position="651"/>
    </location>
</feature>
<feature type="region of interest" description="Disordered" evidence="4">
    <location>
        <begin position="56"/>
        <end position="75"/>
    </location>
</feature>
<reference evidence="5 6" key="1">
    <citation type="journal article" date="2015" name="Nat. Commun.">
        <title>Lucilia cuprina genome unlocks parasitic fly biology to underpin future interventions.</title>
        <authorList>
            <person name="Anstead C.A."/>
            <person name="Korhonen P.K."/>
            <person name="Young N.D."/>
            <person name="Hall R.S."/>
            <person name="Jex A.R."/>
            <person name="Murali S.C."/>
            <person name="Hughes D.S."/>
            <person name="Lee S.F."/>
            <person name="Perry T."/>
            <person name="Stroehlein A.J."/>
            <person name="Ansell B.R."/>
            <person name="Breugelmans B."/>
            <person name="Hofmann A."/>
            <person name="Qu J."/>
            <person name="Dugan S."/>
            <person name="Lee S.L."/>
            <person name="Chao H."/>
            <person name="Dinh H."/>
            <person name="Han Y."/>
            <person name="Doddapaneni H.V."/>
            <person name="Worley K.C."/>
            <person name="Muzny D.M."/>
            <person name="Ioannidis P."/>
            <person name="Waterhouse R.M."/>
            <person name="Zdobnov E.M."/>
            <person name="James P.J."/>
            <person name="Bagnall N.H."/>
            <person name="Kotze A.C."/>
            <person name="Gibbs R.A."/>
            <person name="Richards S."/>
            <person name="Batterham P."/>
            <person name="Gasser R.B."/>
        </authorList>
    </citation>
    <scope>NUCLEOTIDE SEQUENCE [LARGE SCALE GENOMIC DNA]</scope>
    <source>
        <strain evidence="5 6">LS</strain>
        <tissue evidence="5">Full body</tissue>
    </source>
</reference>
<evidence type="ECO:0000256" key="2">
    <source>
        <dbReference type="ARBA" id="ARBA00022729"/>
    </source>
</evidence>
<keyword evidence="2" id="KW-0732">Signal</keyword>
<feature type="region of interest" description="Disordered" evidence="4">
    <location>
        <begin position="631"/>
        <end position="651"/>
    </location>
</feature>
<evidence type="ECO:0000256" key="1">
    <source>
        <dbReference type="ARBA" id="ARBA00022614"/>
    </source>
</evidence>
<comment type="caution">
    <text evidence="5">The sequence shown here is derived from an EMBL/GenBank/DDBJ whole genome shotgun (WGS) entry which is preliminary data.</text>
</comment>
<dbReference type="EMBL" id="JRES01000973">
    <property type="protein sequence ID" value="KNC26661.1"/>
    <property type="molecule type" value="Genomic_DNA"/>
</dbReference>
<dbReference type="InterPro" id="IPR003591">
    <property type="entry name" value="Leu-rich_rpt_typical-subtyp"/>
</dbReference>
<dbReference type="SMART" id="SM00369">
    <property type="entry name" value="LRR_TYP"/>
    <property type="match status" value="9"/>
</dbReference>
<dbReference type="Pfam" id="PF13855">
    <property type="entry name" value="LRR_8"/>
    <property type="match status" value="2"/>
</dbReference>
<sequence>MDYYKQPETEVNINSIPAIEIDMPQCPQGCVCQYAHFMDLPISRWINYMQQKYLSPQQNEDNETNNNDSDADLMDNESSYEGDYSYLTNPFIKQATCIIQEDTDAEQLIKTLPHDMQALILLYTGVGKNKTVNSSILKPLNQLTTLEIRGPQDRGLRFLLDAPLSFLQHANFESITLIGSEIFKKPKNLVHPKEVFDYKPNIELLNSLEFNVEDKNIKPYDKKLLFELQQQEQEELEIVPYEVYKEEVKKSQMPSFYGWKQLEVLRIQSCGLNELSWEMFMGLEELQHLSLERNDIAVVPPFALSGATQLKTLSLAHNNINDLHYRNLAGLFELQVLDLSDNYLTKLTELSFPPLPKLERIDFRYNPIRYIFPATFWVMNQTQEMYFGSTTTALELWGNQPFKKLTKLRILEINNVTIQSLDQNIFKDLTSLEKLKLRGQLGSVEFDAFAGFSELKELDLSNCHIKDISMDAFMGCKNLKVINLSTNNISYIPPGLFDDQQSLEEIYLNDNQLKALPITFFQQKRLLLARLNNNPWKCSCEMMNWKAKITNQEKAPATERCINDYFSGKKLSCRNIQNFKFNKKLAPRCDNFKGRSVYYVMRKQMQCNQKYIDLRATASTRQKIPHWQKIEERKQRKSPQNPLKTNSNNHLQNRMMWQLEKEEKIKNTLKNMHENSLRYQVFKTIKFDEKNEINATSNEVELSNDT</sequence>
<accession>A0A0L0C321</accession>
<gene>
    <name evidence="5" type="ORF">FF38_01372</name>
</gene>
<protein>
    <submittedName>
        <fullName evidence="5">Uncharacterized protein</fullName>
    </submittedName>
</protein>
<dbReference type="PROSITE" id="PS51450">
    <property type="entry name" value="LRR"/>
    <property type="match status" value="3"/>
</dbReference>
<keyword evidence="6" id="KW-1185">Reference proteome</keyword>
<dbReference type="Proteomes" id="UP000037069">
    <property type="component" value="Unassembled WGS sequence"/>
</dbReference>
<organism evidence="5 6">
    <name type="scientific">Lucilia cuprina</name>
    <name type="common">Green bottle fly</name>
    <name type="synonym">Australian sheep blowfly</name>
    <dbReference type="NCBI Taxonomy" id="7375"/>
    <lineage>
        <taxon>Eukaryota</taxon>
        <taxon>Metazoa</taxon>
        <taxon>Ecdysozoa</taxon>
        <taxon>Arthropoda</taxon>
        <taxon>Hexapoda</taxon>
        <taxon>Insecta</taxon>
        <taxon>Pterygota</taxon>
        <taxon>Neoptera</taxon>
        <taxon>Endopterygota</taxon>
        <taxon>Diptera</taxon>
        <taxon>Brachycera</taxon>
        <taxon>Muscomorpha</taxon>
        <taxon>Oestroidea</taxon>
        <taxon>Calliphoridae</taxon>
        <taxon>Luciliinae</taxon>
        <taxon>Lucilia</taxon>
    </lineage>
</organism>
<dbReference type="InterPro" id="IPR050328">
    <property type="entry name" value="Dev_Immune_Receptor"/>
</dbReference>
<dbReference type="AlphaFoldDB" id="A0A0L0C321"/>
<evidence type="ECO:0000313" key="5">
    <source>
        <dbReference type="EMBL" id="KNC26661.1"/>
    </source>
</evidence>
<evidence type="ECO:0000313" key="6">
    <source>
        <dbReference type="Proteomes" id="UP000037069"/>
    </source>
</evidence>
<dbReference type="InterPro" id="IPR032675">
    <property type="entry name" value="LRR_dom_sf"/>
</dbReference>
<dbReference type="GO" id="GO:0005615">
    <property type="term" value="C:extracellular space"/>
    <property type="evidence" value="ECO:0007669"/>
    <property type="project" value="TreeGrafter"/>
</dbReference>
<name>A0A0L0C321_LUCCU</name>
<dbReference type="SUPFAM" id="SSF52058">
    <property type="entry name" value="L domain-like"/>
    <property type="match status" value="1"/>
</dbReference>
<dbReference type="GO" id="GO:0031012">
    <property type="term" value="C:extracellular matrix"/>
    <property type="evidence" value="ECO:0007669"/>
    <property type="project" value="TreeGrafter"/>
</dbReference>